<keyword evidence="5" id="KW-1185">Reference proteome</keyword>
<reference evidence="4 5" key="1">
    <citation type="submission" date="2020-12" db="EMBL/GenBank/DDBJ databases">
        <title>Microbacterium sp. HY060.</title>
        <authorList>
            <person name="Zhou J."/>
        </authorList>
    </citation>
    <scope>NUCLEOTIDE SEQUENCE [LARGE SCALE GENOMIC DNA]</scope>
    <source>
        <strain evidence="4 5">HY60</strain>
    </source>
</reference>
<dbReference type="Pfam" id="PF00534">
    <property type="entry name" value="Glycos_transf_1"/>
    <property type="match status" value="1"/>
</dbReference>
<dbReference type="InterPro" id="IPR001296">
    <property type="entry name" value="Glyco_trans_1"/>
</dbReference>
<evidence type="ECO:0000256" key="2">
    <source>
        <dbReference type="ARBA" id="ARBA00022679"/>
    </source>
</evidence>
<accession>A0ABX6YMM2</accession>
<dbReference type="PANTHER" id="PTHR12526:SF629">
    <property type="entry name" value="TEICHURONIC ACID BIOSYNTHESIS GLYCOSYLTRANSFERASE TUAH-RELATED"/>
    <property type="match status" value="1"/>
</dbReference>
<sequence length="496" mass="56058">MSIAQVRFPRGRQFALTWGIPEHFGGMTAAMLHRSRAFVREGGVSLTVLTLDDRADYPELEWTLRAEGALSDEMRLLNIWDWLRDNGVKAKAGTHQAVDRLDPREDDDVHTRDGVVLCRRRGKDSGESSVDRYRDDGSLLMTDRDADTQRSIVLYDASGNPVRSWKSLWAVYRYWLDALTEGKRSFLVIDSKTAARFVHSYRRDNVITMHLMHGSHRRADGSDSLSASRRESFEHADEYDALVTLTQRQRNDLLADGAHPNKLFVIPNGRARTPAVPAAAHHRGRGVMLTSLTKRKRVSHAIRAISIARQRGFDVSLEVYGDGPEKKKLTSLIEQLSLEDAVRLRPFERNAAARFADADFSLLSSTAEGLPLVLVEAMAYGCIPIAYDIRYGPADIIDDGRNGFLADDGDVESLVRSILRQQTMPDDALARMRRKAQLFSTRYSDPVVARRWARAMEIALEAKRTRHAGELSRLVRARKSIGRLKRRIERVTGLDR</sequence>
<evidence type="ECO:0000313" key="5">
    <source>
        <dbReference type="Proteomes" id="UP000662814"/>
    </source>
</evidence>
<keyword evidence="1" id="KW-0328">Glycosyltransferase</keyword>
<dbReference type="PANTHER" id="PTHR12526">
    <property type="entry name" value="GLYCOSYLTRANSFERASE"/>
    <property type="match status" value="1"/>
</dbReference>
<dbReference type="Proteomes" id="UP000662814">
    <property type="component" value="Chromosome"/>
</dbReference>
<evidence type="ECO:0000259" key="3">
    <source>
        <dbReference type="Pfam" id="PF00534"/>
    </source>
</evidence>
<protein>
    <submittedName>
        <fullName evidence="4">Glycosyltransferase</fullName>
    </submittedName>
</protein>
<evidence type="ECO:0000313" key="4">
    <source>
        <dbReference type="EMBL" id="QPZ40078.1"/>
    </source>
</evidence>
<feature type="domain" description="Glycosyl transferase family 1" evidence="3">
    <location>
        <begin position="288"/>
        <end position="436"/>
    </location>
</feature>
<dbReference type="SUPFAM" id="SSF53756">
    <property type="entry name" value="UDP-Glycosyltransferase/glycogen phosphorylase"/>
    <property type="match status" value="1"/>
</dbReference>
<evidence type="ECO:0000256" key="1">
    <source>
        <dbReference type="ARBA" id="ARBA00022676"/>
    </source>
</evidence>
<dbReference type="RefSeq" id="WP_166990067.1">
    <property type="nucleotide sequence ID" value="NZ_CP061169.1"/>
</dbReference>
<organism evidence="4 5">
    <name type="scientific">Paramicrobacterium chengjingii</name>
    <dbReference type="NCBI Taxonomy" id="2769067"/>
    <lineage>
        <taxon>Bacteria</taxon>
        <taxon>Bacillati</taxon>
        <taxon>Actinomycetota</taxon>
        <taxon>Actinomycetes</taxon>
        <taxon>Micrococcales</taxon>
        <taxon>Microbacteriaceae</taxon>
        <taxon>Paramicrobacterium</taxon>
    </lineage>
</organism>
<dbReference type="EMBL" id="CP061169">
    <property type="protein sequence ID" value="QPZ40078.1"/>
    <property type="molecule type" value="Genomic_DNA"/>
</dbReference>
<dbReference type="Gene3D" id="3.40.50.2000">
    <property type="entry name" value="Glycogen Phosphorylase B"/>
    <property type="match status" value="3"/>
</dbReference>
<gene>
    <name evidence="4" type="ORF">HCR76_08745</name>
</gene>
<proteinExistence type="predicted"/>
<name>A0ABX6YMM2_9MICO</name>
<keyword evidence="2" id="KW-0808">Transferase</keyword>